<accession>A0AAV2RQM3</accession>
<keyword evidence="1" id="KW-0175">Coiled coil</keyword>
<organism evidence="2 3">
    <name type="scientific">Meganyctiphanes norvegica</name>
    <name type="common">Northern krill</name>
    <name type="synonym">Thysanopoda norvegica</name>
    <dbReference type="NCBI Taxonomy" id="48144"/>
    <lineage>
        <taxon>Eukaryota</taxon>
        <taxon>Metazoa</taxon>
        <taxon>Ecdysozoa</taxon>
        <taxon>Arthropoda</taxon>
        <taxon>Crustacea</taxon>
        <taxon>Multicrustacea</taxon>
        <taxon>Malacostraca</taxon>
        <taxon>Eumalacostraca</taxon>
        <taxon>Eucarida</taxon>
        <taxon>Euphausiacea</taxon>
        <taxon>Euphausiidae</taxon>
        <taxon>Meganyctiphanes</taxon>
    </lineage>
</organism>
<dbReference type="AlphaFoldDB" id="A0AAV2RQM3"/>
<comment type="caution">
    <text evidence="2">The sequence shown here is derived from an EMBL/GenBank/DDBJ whole genome shotgun (WGS) entry which is preliminary data.</text>
</comment>
<sequence>KKFTPYKKIIINMEENSEESTKNIAPNDFNEVELSDRIIKLEKDIERLQNDLDEAIKEKESQQISWDVMEQEVGELENAAEKLKINSNTTAVSELQLSILKMKEELNSLNSKEQVDLIDFKTGKLKSNVIEAGKDMVLCGIPKQNIEGIIDLVVSGVSGQTIGSRPDSKEAYLQDIPILEA</sequence>
<proteinExistence type="predicted"/>
<dbReference type="EMBL" id="CAXKWB010030806">
    <property type="protein sequence ID" value="CAL4138506.1"/>
    <property type="molecule type" value="Genomic_DNA"/>
</dbReference>
<feature type="coiled-coil region" evidence="1">
    <location>
        <begin position="31"/>
        <end position="112"/>
    </location>
</feature>
<protein>
    <submittedName>
        <fullName evidence="2">Uncharacterized protein</fullName>
    </submittedName>
</protein>
<gene>
    <name evidence="2" type="ORF">MNOR_LOCUS28224</name>
</gene>
<name>A0AAV2RQM3_MEGNR</name>
<evidence type="ECO:0000256" key="1">
    <source>
        <dbReference type="SAM" id="Coils"/>
    </source>
</evidence>
<feature type="non-terminal residue" evidence="2">
    <location>
        <position position="1"/>
    </location>
</feature>
<evidence type="ECO:0000313" key="3">
    <source>
        <dbReference type="Proteomes" id="UP001497623"/>
    </source>
</evidence>
<evidence type="ECO:0000313" key="2">
    <source>
        <dbReference type="EMBL" id="CAL4138506.1"/>
    </source>
</evidence>
<reference evidence="2 3" key="1">
    <citation type="submission" date="2024-05" db="EMBL/GenBank/DDBJ databases">
        <authorList>
            <person name="Wallberg A."/>
        </authorList>
    </citation>
    <scope>NUCLEOTIDE SEQUENCE [LARGE SCALE GENOMIC DNA]</scope>
</reference>
<keyword evidence="3" id="KW-1185">Reference proteome</keyword>
<dbReference type="Proteomes" id="UP001497623">
    <property type="component" value="Unassembled WGS sequence"/>
</dbReference>